<feature type="region of interest" description="Disordered" evidence="1">
    <location>
        <begin position="304"/>
        <end position="645"/>
    </location>
</feature>
<proteinExistence type="predicted"/>
<evidence type="ECO:0000256" key="1">
    <source>
        <dbReference type="SAM" id="MobiDB-lite"/>
    </source>
</evidence>
<feature type="compositionally biased region" description="Polar residues" evidence="1">
    <location>
        <begin position="588"/>
        <end position="597"/>
    </location>
</feature>
<dbReference type="GeneID" id="19209792"/>
<feature type="compositionally biased region" description="Low complexity" evidence="1">
    <location>
        <begin position="1"/>
        <end position="45"/>
    </location>
</feature>
<feature type="compositionally biased region" description="Low complexity" evidence="1">
    <location>
        <begin position="114"/>
        <end position="139"/>
    </location>
</feature>
<feature type="region of interest" description="Disordered" evidence="1">
    <location>
        <begin position="156"/>
        <end position="195"/>
    </location>
</feature>
<feature type="compositionally biased region" description="Low complexity" evidence="1">
    <location>
        <begin position="436"/>
        <end position="455"/>
    </location>
</feature>
<feature type="compositionally biased region" description="Basic and acidic residues" evidence="1">
    <location>
        <begin position="46"/>
        <end position="55"/>
    </location>
</feature>
<name>A0A5M3N3M1_CONPW</name>
<feature type="compositionally biased region" description="Low complexity" evidence="1">
    <location>
        <begin position="709"/>
        <end position="733"/>
    </location>
</feature>
<accession>A0A5M3N3M1</accession>
<feature type="compositionally biased region" description="Polar residues" evidence="1">
    <location>
        <begin position="735"/>
        <end position="748"/>
    </location>
</feature>
<reference evidence="3" key="1">
    <citation type="journal article" date="2012" name="Science">
        <title>The Paleozoic origin of enzymatic lignin decomposition reconstructed from 31 fungal genomes.</title>
        <authorList>
            <person name="Floudas D."/>
            <person name="Binder M."/>
            <person name="Riley R."/>
            <person name="Barry K."/>
            <person name="Blanchette R.A."/>
            <person name="Henrissat B."/>
            <person name="Martinez A.T."/>
            <person name="Otillar R."/>
            <person name="Spatafora J.W."/>
            <person name="Yadav J.S."/>
            <person name="Aerts A."/>
            <person name="Benoit I."/>
            <person name="Boyd A."/>
            <person name="Carlson A."/>
            <person name="Copeland A."/>
            <person name="Coutinho P.M."/>
            <person name="de Vries R.P."/>
            <person name="Ferreira P."/>
            <person name="Findley K."/>
            <person name="Foster B."/>
            <person name="Gaskell J."/>
            <person name="Glotzer D."/>
            <person name="Gorecki P."/>
            <person name="Heitman J."/>
            <person name="Hesse C."/>
            <person name="Hori C."/>
            <person name="Igarashi K."/>
            <person name="Jurgens J.A."/>
            <person name="Kallen N."/>
            <person name="Kersten P."/>
            <person name="Kohler A."/>
            <person name="Kuees U."/>
            <person name="Kumar T.K.A."/>
            <person name="Kuo A."/>
            <person name="LaButti K."/>
            <person name="Larrondo L.F."/>
            <person name="Lindquist E."/>
            <person name="Ling A."/>
            <person name="Lombard V."/>
            <person name="Lucas S."/>
            <person name="Lundell T."/>
            <person name="Martin R."/>
            <person name="McLaughlin D.J."/>
            <person name="Morgenstern I."/>
            <person name="Morin E."/>
            <person name="Murat C."/>
            <person name="Nagy L.G."/>
            <person name="Nolan M."/>
            <person name="Ohm R.A."/>
            <person name="Patyshakuliyeva A."/>
            <person name="Rokas A."/>
            <person name="Ruiz-Duenas F.J."/>
            <person name="Sabat G."/>
            <person name="Salamov A."/>
            <person name="Samejima M."/>
            <person name="Schmutz J."/>
            <person name="Slot J.C."/>
            <person name="St John F."/>
            <person name="Stenlid J."/>
            <person name="Sun H."/>
            <person name="Sun S."/>
            <person name="Syed K."/>
            <person name="Tsang A."/>
            <person name="Wiebenga A."/>
            <person name="Young D."/>
            <person name="Pisabarro A."/>
            <person name="Eastwood D.C."/>
            <person name="Martin F."/>
            <person name="Cullen D."/>
            <person name="Grigoriev I.V."/>
            <person name="Hibbett D.S."/>
        </authorList>
    </citation>
    <scope>NUCLEOTIDE SEQUENCE [LARGE SCALE GENOMIC DNA]</scope>
    <source>
        <strain evidence="3">RWD-64-598 SS2</strain>
    </source>
</reference>
<feature type="compositionally biased region" description="Polar residues" evidence="1">
    <location>
        <begin position="545"/>
        <end position="555"/>
    </location>
</feature>
<feature type="compositionally biased region" description="Polar residues" evidence="1">
    <location>
        <begin position="173"/>
        <end position="184"/>
    </location>
</feature>
<feature type="region of interest" description="Disordered" evidence="1">
    <location>
        <begin position="661"/>
        <end position="769"/>
    </location>
</feature>
<feature type="compositionally biased region" description="Polar residues" evidence="1">
    <location>
        <begin position="456"/>
        <end position="474"/>
    </location>
</feature>
<feature type="compositionally biased region" description="Low complexity" evidence="1">
    <location>
        <begin position="676"/>
        <end position="697"/>
    </location>
</feature>
<gene>
    <name evidence="2" type="ORF">CONPUDRAFT_78584</name>
</gene>
<comment type="caution">
    <text evidence="2">The sequence shown here is derived from an EMBL/GenBank/DDBJ whole genome shotgun (WGS) entry which is preliminary data.</text>
</comment>
<dbReference type="AlphaFoldDB" id="A0A5M3N3M1"/>
<evidence type="ECO:0000313" key="3">
    <source>
        <dbReference type="Proteomes" id="UP000053558"/>
    </source>
</evidence>
<dbReference type="RefSeq" id="XP_007762736.1">
    <property type="nucleotide sequence ID" value="XM_007764546.1"/>
</dbReference>
<dbReference type="OMA" id="DSECAYD"/>
<dbReference type="KEGG" id="cput:CONPUDRAFT_78584"/>
<feature type="compositionally biased region" description="Low complexity" evidence="1">
    <location>
        <begin position="486"/>
        <end position="528"/>
    </location>
</feature>
<organism evidence="2 3">
    <name type="scientific">Coniophora puteana (strain RWD-64-598)</name>
    <name type="common">Brown rot fungus</name>
    <dbReference type="NCBI Taxonomy" id="741705"/>
    <lineage>
        <taxon>Eukaryota</taxon>
        <taxon>Fungi</taxon>
        <taxon>Dikarya</taxon>
        <taxon>Basidiomycota</taxon>
        <taxon>Agaricomycotina</taxon>
        <taxon>Agaricomycetes</taxon>
        <taxon>Agaricomycetidae</taxon>
        <taxon>Boletales</taxon>
        <taxon>Coniophorineae</taxon>
        <taxon>Coniophoraceae</taxon>
        <taxon>Coniophora</taxon>
    </lineage>
</organism>
<feature type="compositionally biased region" description="Polar residues" evidence="1">
    <location>
        <begin position="611"/>
        <end position="626"/>
    </location>
</feature>
<feature type="compositionally biased region" description="Low complexity" evidence="1">
    <location>
        <begin position="376"/>
        <end position="400"/>
    </location>
</feature>
<dbReference type="EMBL" id="JH711573">
    <property type="protein sequence ID" value="EIW86019.1"/>
    <property type="molecule type" value="Genomic_DNA"/>
</dbReference>
<dbReference type="OrthoDB" id="3269282at2759"/>
<protein>
    <submittedName>
        <fullName evidence="2">Uncharacterized protein</fullName>
    </submittedName>
</protein>
<sequence>MAANTTTTSSKSAGASGPSAPIAIPSSRSTESSAMLSSSIPTSSSTDERSVRFEDACVLIPDTTPSRSRGPRMVSRTYTLPRFKKRRSSSLDGPTSPEDEQRLQFRVALPSFLGSPKASSSAGPSSSAHGSGASSLPHHQTLTPCLVHRTPAFASALSSEPESAVADEPLSPASPQDQQEQIQRSPRVDTVPASPRASFSGFTLATIPLRDCCPDCGAATDAALAQGPAWDAPFTRGAARLRSLSASATEGLSPSSAGATRSGRGATFPFRPHAVRCVSGSAAAAALGADKVCAINVDEVDMRRGGPSPLNADVGADSDAQATDTEVTDAESPAINFADPPKRPWCKSAGSSSSRDGRPHSAIPEEEDELFPLPSPRRSPSGSPLASPAGSSSCLSIPSSTAAVEGPPTRRSPSNSSAESLPVASPNPRHIQTQTPLGASPAAAARPRWLAPPGANGSSSSLASRGTFRSSSPNLLGGMPSISGRSTPTTSSDPLSSASASASSESSCASEAPRAPSPAPSDVSASPTLCDALAQPQPQRPGMTRSGSATPTRAYTPNAAPIFPAGHSPRNLAPPVTRRRPSPAASAENVSLNSSGRASPLPGNLSGRVTIRSTTTIPERSASSPGLNVELGEGGSRRGSLSLVSPSLPDIASMAKFMSLNDDADRVPPPTKSPVLSPLSQSHLTPLSLSPSPSQSQGRTGQLRPVQISTSNLSSSSAFASPSSPSAAPQRPSQRAESQTALSASPTQLRAPPSPTLTRSPSTKKRASFNIAKPRGIIADVLRGVGAIGGGGGGGGSAVGVGM</sequence>
<feature type="region of interest" description="Disordered" evidence="1">
    <location>
        <begin position="1"/>
        <end position="139"/>
    </location>
</feature>
<keyword evidence="3" id="KW-1185">Reference proteome</keyword>
<dbReference type="Proteomes" id="UP000053558">
    <property type="component" value="Unassembled WGS sequence"/>
</dbReference>
<evidence type="ECO:0000313" key="2">
    <source>
        <dbReference type="EMBL" id="EIW86019.1"/>
    </source>
</evidence>